<dbReference type="FunFam" id="2.30.30.30:FF:000019">
    <property type="entry name" value="Tumor suppressor p53-binding protein 1"/>
    <property type="match status" value="1"/>
</dbReference>
<dbReference type="SUPFAM" id="SSF52113">
    <property type="entry name" value="BRCT domain"/>
    <property type="match status" value="2"/>
</dbReference>
<dbReference type="InterPro" id="IPR047252">
    <property type="entry name" value="TP53BP1-like"/>
</dbReference>
<feature type="region of interest" description="Disordered" evidence="4">
    <location>
        <begin position="381"/>
        <end position="447"/>
    </location>
</feature>
<dbReference type="CDD" id="cd17745">
    <property type="entry name" value="BRCT_p53bp1_rpt1"/>
    <property type="match status" value="1"/>
</dbReference>
<evidence type="ECO:0000256" key="2">
    <source>
        <dbReference type="ARBA" id="ARBA00022763"/>
    </source>
</evidence>
<feature type="region of interest" description="Disordered" evidence="4">
    <location>
        <begin position="1233"/>
        <end position="1289"/>
    </location>
</feature>
<feature type="region of interest" description="Disordered" evidence="4">
    <location>
        <begin position="1087"/>
        <end position="1110"/>
    </location>
</feature>
<dbReference type="PROSITE" id="PS50172">
    <property type="entry name" value="BRCT"/>
    <property type="match status" value="2"/>
</dbReference>
<feature type="compositionally biased region" description="Polar residues" evidence="4">
    <location>
        <begin position="402"/>
        <end position="418"/>
    </location>
</feature>
<feature type="compositionally biased region" description="Polar residues" evidence="4">
    <location>
        <begin position="343"/>
        <end position="354"/>
    </location>
</feature>
<feature type="domain" description="BRCT" evidence="5">
    <location>
        <begin position="1932"/>
        <end position="2000"/>
    </location>
</feature>
<feature type="region of interest" description="Disordered" evidence="4">
    <location>
        <begin position="1541"/>
        <end position="1614"/>
    </location>
</feature>
<feature type="region of interest" description="Disordered" evidence="4">
    <location>
        <begin position="328"/>
        <end position="364"/>
    </location>
</feature>
<evidence type="ECO:0000313" key="6">
    <source>
        <dbReference type="EMBL" id="KYO25101.1"/>
    </source>
</evidence>
<accession>A0A151MKM4</accession>
<dbReference type="GO" id="GO:0005634">
    <property type="term" value="C:nucleus"/>
    <property type="evidence" value="ECO:0007669"/>
    <property type="project" value="UniProtKB-SubCell"/>
</dbReference>
<dbReference type="SMART" id="SM00292">
    <property type="entry name" value="BRCT"/>
    <property type="match status" value="2"/>
</dbReference>
<feature type="region of interest" description="Disordered" evidence="4">
    <location>
        <begin position="1045"/>
        <end position="1067"/>
    </location>
</feature>
<feature type="region of interest" description="Disordered" evidence="4">
    <location>
        <begin position="1169"/>
        <end position="1193"/>
    </location>
</feature>
<reference evidence="6 7" key="1">
    <citation type="journal article" date="2012" name="Genome Biol.">
        <title>Sequencing three crocodilian genomes to illuminate the evolution of archosaurs and amniotes.</title>
        <authorList>
            <person name="St John J.A."/>
            <person name="Braun E.L."/>
            <person name="Isberg S.R."/>
            <person name="Miles L.G."/>
            <person name="Chong A.Y."/>
            <person name="Gongora J."/>
            <person name="Dalzell P."/>
            <person name="Moran C."/>
            <person name="Bed'hom B."/>
            <person name="Abzhanov A."/>
            <person name="Burgess S.C."/>
            <person name="Cooksey A.M."/>
            <person name="Castoe T.A."/>
            <person name="Crawford N.G."/>
            <person name="Densmore L.D."/>
            <person name="Drew J.C."/>
            <person name="Edwards S.V."/>
            <person name="Faircloth B.C."/>
            <person name="Fujita M.K."/>
            <person name="Greenwold M.J."/>
            <person name="Hoffmann F.G."/>
            <person name="Howard J.M."/>
            <person name="Iguchi T."/>
            <person name="Janes D.E."/>
            <person name="Khan S.Y."/>
            <person name="Kohno S."/>
            <person name="de Koning A.J."/>
            <person name="Lance S.L."/>
            <person name="McCarthy F.M."/>
            <person name="McCormack J.E."/>
            <person name="Merchant M.E."/>
            <person name="Peterson D.G."/>
            <person name="Pollock D.D."/>
            <person name="Pourmand N."/>
            <person name="Raney B.J."/>
            <person name="Roessler K.A."/>
            <person name="Sanford J.R."/>
            <person name="Sawyer R.H."/>
            <person name="Schmidt C.J."/>
            <person name="Triplett E.W."/>
            <person name="Tuberville T.D."/>
            <person name="Venegas-Anaya M."/>
            <person name="Howard J.T."/>
            <person name="Jarvis E.D."/>
            <person name="Guillette L.J.Jr."/>
            <person name="Glenn T.C."/>
            <person name="Green R.E."/>
            <person name="Ray D.A."/>
        </authorList>
    </citation>
    <scope>NUCLEOTIDE SEQUENCE [LARGE SCALE GENOMIC DNA]</scope>
    <source>
        <strain evidence="6">KSC_2009_1</strain>
    </source>
</reference>
<feature type="region of interest" description="Disordered" evidence="4">
    <location>
        <begin position="1635"/>
        <end position="1654"/>
    </location>
</feature>
<keyword evidence="7" id="KW-1185">Reference proteome</keyword>
<feature type="compositionally biased region" description="Basic and acidic residues" evidence="4">
    <location>
        <begin position="1045"/>
        <end position="1058"/>
    </location>
</feature>
<dbReference type="InterPro" id="IPR047249">
    <property type="entry name" value="BRCT_p53bp1-like_rpt1"/>
</dbReference>
<feature type="region of interest" description="Disordered" evidence="4">
    <location>
        <begin position="1461"/>
        <end position="1527"/>
    </location>
</feature>
<comment type="subcellular location">
    <subcellularLocation>
        <location evidence="1">Nucleus</location>
    </subcellularLocation>
</comment>
<feature type="compositionally biased region" description="Basic and acidic residues" evidence="4">
    <location>
        <begin position="1369"/>
        <end position="1384"/>
    </location>
</feature>
<dbReference type="GO" id="GO:0042393">
    <property type="term" value="F:histone binding"/>
    <property type="evidence" value="ECO:0007669"/>
    <property type="project" value="TreeGrafter"/>
</dbReference>
<dbReference type="STRING" id="8496.A0A151MKM4"/>
<feature type="compositionally biased region" description="Basic and acidic residues" evidence="4">
    <location>
        <begin position="438"/>
        <end position="447"/>
    </location>
</feature>
<evidence type="ECO:0000259" key="5">
    <source>
        <dbReference type="PROSITE" id="PS50172"/>
    </source>
</evidence>
<feature type="compositionally biased region" description="Gly residues" evidence="4">
    <location>
        <begin position="1514"/>
        <end position="1524"/>
    </location>
</feature>
<feature type="compositionally biased region" description="Polar residues" evidence="4">
    <location>
        <begin position="1262"/>
        <end position="1279"/>
    </location>
</feature>
<proteinExistence type="predicted"/>
<dbReference type="SUPFAM" id="SSF63748">
    <property type="entry name" value="Tudor/PWWP/MBT"/>
    <property type="match status" value="2"/>
</dbReference>
<dbReference type="InterPro" id="IPR001357">
    <property type="entry name" value="BRCT_dom"/>
</dbReference>
<feature type="domain" description="BRCT" evidence="5">
    <location>
        <begin position="2016"/>
        <end position="2116"/>
    </location>
</feature>
<feature type="compositionally biased region" description="Polar residues" evidence="4">
    <location>
        <begin position="1346"/>
        <end position="1361"/>
    </location>
</feature>
<feature type="compositionally biased region" description="Low complexity" evidence="4">
    <location>
        <begin position="1791"/>
        <end position="1802"/>
    </location>
</feature>
<dbReference type="Gene3D" id="2.30.30.30">
    <property type="match status" value="1"/>
</dbReference>
<dbReference type="PANTHER" id="PTHR15321">
    <property type="entry name" value="TUMOR SUPPRESSOR P53-BINDING PROTEIN 1"/>
    <property type="match status" value="1"/>
</dbReference>
<evidence type="ECO:0000256" key="1">
    <source>
        <dbReference type="ARBA" id="ARBA00004123"/>
    </source>
</evidence>
<dbReference type="InterPro" id="IPR036420">
    <property type="entry name" value="BRCT_dom_sf"/>
</dbReference>
<feature type="region of interest" description="Disordered" evidence="4">
    <location>
        <begin position="75"/>
        <end position="112"/>
    </location>
</feature>
<feature type="region of interest" description="Disordered" evidence="4">
    <location>
        <begin position="1"/>
        <end position="52"/>
    </location>
</feature>
<feature type="compositionally biased region" description="Pro residues" evidence="4">
    <location>
        <begin position="391"/>
        <end position="400"/>
    </location>
</feature>
<dbReference type="Proteomes" id="UP000050525">
    <property type="component" value="Unassembled WGS sequence"/>
</dbReference>
<dbReference type="Pfam" id="PF09038">
    <property type="entry name" value="53-BP1_Tudor"/>
    <property type="match status" value="1"/>
</dbReference>
<evidence type="ECO:0000313" key="7">
    <source>
        <dbReference type="Proteomes" id="UP000050525"/>
    </source>
</evidence>
<gene>
    <name evidence="6" type="primary">TP53BP1-1</name>
    <name evidence="6" type="ORF">Y1Q_0017738</name>
</gene>
<feature type="compositionally biased region" description="Basic and acidic residues" evidence="4">
    <location>
        <begin position="1296"/>
        <end position="1305"/>
    </location>
</feature>
<dbReference type="Pfam" id="PF18428">
    <property type="entry name" value="BRCT_3"/>
    <property type="match status" value="1"/>
</dbReference>
<feature type="region of interest" description="Disordered" evidence="4">
    <location>
        <begin position="1781"/>
        <end position="1845"/>
    </location>
</feature>
<dbReference type="EMBL" id="AKHW03005924">
    <property type="protein sequence ID" value="KYO25101.1"/>
    <property type="molecule type" value="Genomic_DNA"/>
</dbReference>
<sequence length="2124" mass="226930">MRTDQLFHKATGKSGARLPEAPGEPETQEAGPGRLSLTACDTSNSIKGSTAPKFRNRSLGCLQLACPSSSALREMMSSSRDQKRTVGGDVGVDAIEPSPEKQLAEPMDTSTHLETTGSLSEVLDQLPQPSSKSSVLGLVVAAVEGADEDAADCTAHSLGAEGSGTSQLHFGALELSQSQDLEGDSSLHEEGNEHCLRPAETSCKETEDELCAVKKETLPGGETCTGTQYQQEEESKRTPQPPQDTARKPRSVCDLLESGLQVEKSCDPALQEPEILSTQEDMFPESNSAASSSACAITKVEEGGPLACTPAGTLHLLHLSGQGSLAQESLSIDSSGPAAPSSIFRSSALIPSSPTEQEETQDEQMDMAALAGGELALKQQKGDELMEVDNPPTPSGPPVLPQASTPVSQSAPVFTSGSFPVPSQPEFSHDIFIPTPSLEERPGREEKAGALPDVCLSADNSGPMEAVPKIPTGGPVFSETSDSCKLVLSASECNQPIKTEGTTGSLRTDQDSESTQVEVDSTPPALELKLCSMENDSMKLRMSEDSQTLMEEDGEKAEEGETMRAPATAAAAAGVTAGGTVAQTSCIDRMCESGSQAIAALASQPDTLPCVLGREALTEIKEKLLRARPQLEAIPETQCEEQGERRADEKQLEEEGSSLCQTPSQGLTVLREEQHHKGQEAMEVESAEGSSKSCKKLCELSQRDQETEKKEASTGLGVVEAKDMEGLSLKAGQETMAKLSDLASQPLVGESLGQQDGSWPRLPAGVPPAVALCARKHSDVQGNRDQSESHLEQDQEMEWESQEQPLARGNEVSVTLPENQQLPPKTGDEVPLTLPESQQPPPERGDEVPLTLPENQQPPRETGDEVLAAPWENQQLPPETGDEVLVTPQESQPPPLGIGQKVPAALPESQPPRLGRGDEVPTAVPESQPPTLGRGDEVPTALPDSQPPTLGRGDEVPTALPDSQPPTLGRGDEEPTALVRGDQEPAAVPESQPPTLERGNEVSVALGRGDQVSAALPESQPPPLILPEKAGDIPEKQVKTTHLEQEEAHLQERADDHFPSPSSGTSFHFTLPKEGDIIQPLTSLTPSPINQLQKGPRRHSTPIEVGSCPDSTIATSEVTAEGTLGTNNVTVESAVTSADISEERDKGDCAVLAAADGKLCLRMSLVTPVNEGSDESPSFSLEKPAAGERKNGSSAVAGAVASAQQMSVFSRVCEVRREDEAWSRNLPISRFRGNLFSSPSTQEEEEPLSVDPGASPRLQPLSWEQAQASQAVSPDSEPQLSRVEEESMDVDVVQDQKAEGEKSMQEKLSTTVSAKERDTCQEAWSGTSSKGVQTTVDFPLAPATVSTGTQTAKGTCSQVEAGTSMAGQRPDRQDAKVQTEESGEKLVNASGDDTESLHSQEEEERNLSHPPGCRVQHRHVRTIREVRTVVTRVITDVYYVDGAEVERKVVEEAEEPVVECQECEVDVSPSRTTGGSSLTSGDLGDVSSFSSKASSLHRTSSGASSSLSATHSGGSSGRGAGAGSTKGKVCGMEAGEFALPSGKGALGKLSPRKGTGQPGSPLRPGQTAALTMCEEEDDRHGGKTPVTPRGRGRRGRPPSRAAGTRDASGSGLPGVEDLPAMALSEEKAFARTVRLPEGGDRPEGAGPCTLRRSDSPEIPLQITQDVGAGKYKLLFDDGYECDVLGKDILLCDPIPLETEVTALSEDEYFSAGVVKGHRKESGELYYCVEKEGQRKWYKRMAVILSLEQGNKLREQFGLGPYEPATPLTKAADISLDNLVEGKRKRRSNLGSPSTSSSSTTPTRKGPESPRVPSGLLSGKRKLVTSEDERSPSKRGRKSAAIKTGAVKAGEFPTSCESGDNVLDPSALEDHHGPLPHNKTLFLGYAFLLTMATPSDKLANRQKLLDGAAGSSEEEEEFLEMMPYNKQYTAMQLRAGAGYILEDFNETQCSAAYRCLLIADQHCRTRKYLLCLASGIPCVSHVWVHDSCHANQLQNYQNYLLPAGYSLQEQRLLEWHPRESPFQNLKVLLVSDQRQNFLELWSEILMMGGAASVKQHHSSAQNKDIALGVFDVVVTDLSCPAAVLKCAEALRLPVISQEWVIQSLIAGERMGYNKHPKYKYDYVPR</sequence>
<evidence type="ECO:0000256" key="4">
    <source>
        <dbReference type="SAM" id="MobiDB-lite"/>
    </source>
</evidence>
<feature type="region of interest" description="Disordered" evidence="4">
    <location>
        <begin position="1296"/>
        <end position="1315"/>
    </location>
</feature>
<feature type="compositionally biased region" description="Polar residues" evidence="4">
    <location>
        <begin position="39"/>
        <end position="48"/>
    </location>
</feature>
<feature type="region of interest" description="Disordered" evidence="4">
    <location>
        <begin position="497"/>
        <end position="521"/>
    </location>
</feature>
<feature type="region of interest" description="Disordered" evidence="4">
    <location>
        <begin position="773"/>
        <end position="1031"/>
    </location>
</feature>
<comment type="caution">
    <text evidence="6">The sequence shown here is derived from an EMBL/GenBank/DDBJ whole genome shotgun (WGS) entry which is preliminary data.</text>
</comment>
<dbReference type="CDD" id="cd17724">
    <property type="entry name" value="BRCT_p53bp1_rpt2"/>
    <property type="match status" value="1"/>
</dbReference>
<protein>
    <submittedName>
        <fullName evidence="6">Tumor suppressor p53-binding protein 1 isoform A</fullName>
    </submittedName>
</protein>
<keyword evidence="3" id="KW-0539">Nucleus</keyword>
<dbReference type="InterPro" id="IPR047250">
    <property type="entry name" value="BRCT_p53bp1-like_rpt2"/>
</dbReference>
<name>A0A151MKM4_ALLMI</name>
<dbReference type="FunFam" id="3.40.50.10190:FF:000005">
    <property type="entry name" value="Tumor suppressor p53-binding protein 1"/>
    <property type="match status" value="1"/>
</dbReference>
<feature type="compositionally biased region" description="Polar residues" evidence="4">
    <location>
        <begin position="497"/>
        <end position="519"/>
    </location>
</feature>
<dbReference type="PANTHER" id="PTHR15321:SF3">
    <property type="entry name" value="TP53-BINDING PROTEIN 1"/>
    <property type="match status" value="1"/>
</dbReference>
<dbReference type="GO" id="GO:0045944">
    <property type="term" value="P:positive regulation of transcription by RNA polymerase II"/>
    <property type="evidence" value="ECO:0007669"/>
    <property type="project" value="TreeGrafter"/>
</dbReference>
<feature type="compositionally biased region" description="Low complexity" evidence="4">
    <location>
        <begin position="1466"/>
        <end position="1513"/>
    </location>
</feature>
<dbReference type="InterPro" id="IPR015125">
    <property type="entry name" value="53-BP1_Tudor"/>
</dbReference>
<dbReference type="InterPro" id="IPR014722">
    <property type="entry name" value="Rib_uL2_dom2"/>
</dbReference>
<feature type="region of interest" description="Disordered" evidence="4">
    <location>
        <begin position="635"/>
        <end position="666"/>
    </location>
</feature>
<feature type="region of interest" description="Disordered" evidence="4">
    <location>
        <begin position="222"/>
        <end position="249"/>
    </location>
</feature>
<feature type="compositionally biased region" description="Basic and acidic residues" evidence="4">
    <location>
        <begin position="185"/>
        <end position="201"/>
    </location>
</feature>
<dbReference type="FunFam" id="3.40.50.10190:FF:000003">
    <property type="entry name" value="Tumor suppressor p53-binding protein 1"/>
    <property type="match status" value="1"/>
</dbReference>
<feature type="region of interest" description="Disordered" evidence="4">
    <location>
        <begin position="179"/>
        <end position="201"/>
    </location>
</feature>
<organism evidence="6 7">
    <name type="scientific">Alligator mississippiensis</name>
    <name type="common">American alligator</name>
    <dbReference type="NCBI Taxonomy" id="8496"/>
    <lineage>
        <taxon>Eukaryota</taxon>
        <taxon>Metazoa</taxon>
        <taxon>Chordata</taxon>
        <taxon>Craniata</taxon>
        <taxon>Vertebrata</taxon>
        <taxon>Euteleostomi</taxon>
        <taxon>Archelosauria</taxon>
        <taxon>Archosauria</taxon>
        <taxon>Crocodylia</taxon>
        <taxon>Alligatoridae</taxon>
        <taxon>Alligatorinae</taxon>
        <taxon>Alligator</taxon>
    </lineage>
</organism>
<dbReference type="Gene3D" id="2.30.30.140">
    <property type="match status" value="1"/>
</dbReference>
<evidence type="ECO:0000256" key="3">
    <source>
        <dbReference type="ARBA" id="ARBA00023242"/>
    </source>
</evidence>
<dbReference type="Gene3D" id="3.40.50.10190">
    <property type="entry name" value="BRCT domain"/>
    <property type="match status" value="2"/>
</dbReference>
<feature type="compositionally biased region" description="Polar residues" evidence="4">
    <location>
        <begin position="812"/>
        <end position="823"/>
    </location>
</feature>
<feature type="region of interest" description="Disordered" evidence="4">
    <location>
        <begin position="1346"/>
        <end position="1412"/>
    </location>
</feature>
<dbReference type="GO" id="GO:0000077">
    <property type="term" value="P:DNA damage checkpoint signaling"/>
    <property type="evidence" value="ECO:0007669"/>
    <property type="project" value="TreeGrafter"/>
</dbReference>
<keyword evidence="2" id="KW-0227">DNA damage</keyword>